<dbReference type="eggNOG" id="COG0603">
    <property type="taxonomic scope" value="Bacteria"/>
</dbReference>
<keyword evidence="2" id="KW-1185">Reference proteome</keyword>
<dbReference type="SUPFAM" id="SSF52402">
    <property type="entry name" value="Adenine nucleotide alpha hydrolases-like"/>
    <property type="match status" value="1"/>
</dbReference>
<evidence type="ECO:0008006" key="3">
    <source>
        <dbReference type="Google" id="ProtNLM"/>
    </source>
</evidence>
<protein>
    <recommendedName>
        <fullName evidence="3">7-cyano-7-deazaguanine synthase</fullName>
    </recommendedName>
</protein>
<organism evidence="1 2">
    <name type="scientific">Roseovarius nubinhibens (strain ATCC BAA-591 / DSM 15170 / ISM)</name>
    <dbReference type="NCBI Taxonomy" id="89187"/>
    <lineage>
        <taxon>Bacteria</taxon>
        <taxon>Pseudomonadati</taxon>
        <taxon>Pseudomonadota</taxon>
        <taxon>Alphaproteobacteria</taxon>
        <taxon>Rhodobacterales</taxon>
        <taxon>Roseobacteraceae</taxon>
        <taxon>Roseovarius</taxon>
    </lineage>
</organism>
<dbReference type="Gene3D" id="3.40.50.620">
    <property type="entry name" value="HUPs"/>
    <property type="match status" value="1"/>
</dbReference>
<dbReference type="OrthoDB" id="8479830at2"/>
<dbReference type="InterPro" id="IPR014729">
    <property type="entry name" value="Rossmann-like_a/b/a_fold"/>
</dbReference>
<name>A3SLP8_ROSNI</name>
<dbReference type="STRING" id="89187.ISM_08280"/>
<accession>A3SLP8</accession>
<dbReference type="HOGENOM" id="CLU_1214075_0_0_5"/>
<sequence length="228" mass="25721">MTKRPKKPKFTRLIMLSGGIDSTFLLAQALRETEDLVLVHHVHLINLEGRHRAEAHACKKIVEYCRRNYRDFVYTESTVDRSGLYAMGYDVITVASEAGIAATNHLLETGGMADFWMLGFNLEEAHDAEEENDEVGLSASGDQAAQRPATNRLPYILAAIAATCFPNAPPKYLRPILQPKRELMDYMGQDLVDLCWTCRRPVRTDQGFHECGECKTCKLMISIRDNKS</sequence>
<dbReference type="AlphaFoldDB" id="A3SLP8"/>
<reference evidence="1 2" key="1">
    <citation type="submission" date="2005-12" db="EMBL/GenBank/DDBJ databases">
        <authorList>
            <person name="Moran M.A."/>
            <person name="Ferriera S."/>
            <person name="Johnson J."/>
            <person name="Kravitz S."/>
            <person name="Halpern A."/>
            <person name="Remington K."/>
            <person name="Beeson K."/>
            <person name="Tran B."/>
            <person name="Rogers Y.-H."/>
            <person name="Friedman R."/>
            <person name="Venter J.C."/>
        </authorList>
    </citation>
    <scope>NUCLEOTIDE SEQUENCE [LARGE SCALE GENOMIC DNA]</scope>
    <source>
        <strain evidence="2">ATCC BAA-591 / DSM 15170 / ISM</strain>
    </source>
</reference>
<gene>
    <name evidence="1" type="ORF">ISM_08280</name>
</gene>
<evidence type="ECO:0000313" key="1">
    <source>
        <dbReference type="EMBL" id="EAP78279.1"/>
    </source>
</evidence>
<proteinExistence type="predicted"/>
<dbReference type="EMBL" id="AALY01000001">
    <property type="protein sequence ID" value="EAP78279.1"/>
    <property type="molecule type" value="Genomic_DNA"/>
</dbReference>
<dbReference type="Proteomes" id="UP000005954">
    <property type="component" value="Unassembled WGS sequence"/>
</dbReference>
<evidence type="ECO:0000313" key="2">
    <source>
        <dbReference type="Proteomes" id="UP000005954"/>
    </source>
</evidence>
<dbReference type="RefSeq" id="WP_009813679.1">
    <property type="nucleotide sequence ID" value="NZ_CH724156.1"/>
</dbReference>
<comment type="caution">
    <text evidence="1">The sequence shown here is derived from an EMBL/GenBank/DDBJ whole genome shotgun (WGS) entry which is preliminary data.</text>
</comment>